<dbReference type="GO" id="GO:0016747">
    <property type="term" value="F:acyltransferase activity, transferring groups other than amino-acyl groups"/>
    <property type="evidence" value="ECO:0007669"/>
    <property type="project" value="InterPro"/>
</dbReference>
<name>A0A0M2R774_9PROT</name>
<proteinExistence type="predicted"/>
<dbReference type="RefSeq" id="WP_046503638.1">
    <property type="nucleotide sequence ID" value="NZ_LANI01000003.1"/>
</dbReference>
<protein>
    <recommendedName>
        <fullName evidence="1">N-acetyltransferase domain-containing protein</fullName>
    </recommendedName>
</protein>
<accession>A0A0M2R774</accession>
<dbReference type="Gene3D" id="3.40.630.30">
    <property type="match status" value="1"/>
</dbReference>
<sequence>MCDYTITLQNAADEAQIDTLLDLTFGPERKSRPSYSFRTDVSAIQDLSFSVRSPLSGDLLGTLRFWPVLIDGETAILLGPLAVQPDLQGKGIGKALVKHGLSEARKMGYRLCFVVGEHPYYAPYGFELAKPCGFDMPVPVGADKFQVLSLQNIPFDGLPKGQLLPCGNTCVDRILQKV</sequence>
<dbReference type="AlphaFoldDB" id="A0A0M2R774"/>
<dbReference type="EMBL" id="LANI01000003">
    <property type="protein sequence ID" value="KKJ77727.1"/>
    <property type="molecule type" value="Genomic_DNA"/>
</dbReference>
<dbReference type="OrthoDB" id="9815099at2"/>
<dbReference type="InterPro" id="IPR016181">
    <property type="entry name" value="Acyl_CoA_acyltransferase"/>
</dbReference>
<reference evidence="2 3" key="1">
    <citation type="submission" date="2015-03" db="EMBL/GenBank/DDBJ databases">
        <title>Genome sequence of Kiloniella sp. P1-1, isolated from the gut microflora of Pacific white shrimp, Penaeus vannamei.</title>
        <authorList>
            <person name="Shao Z."/>
            <person name="Wang L."/>
            <person name="Li X."/>
        </authorList>
    </citation>
    <scope>NUCLEOTIDE SEQUENCE [LARGE SCALE GENOMIC DNA]</scope>
    <source>
        <strain evidence="2 3">P1-1</strain>
    </source>
</reference>
<dbReference type="InterPro" id="IPR000182">
    <property type="entry name" value="GNAT_dom"/>
</dbReference>
<dbReference type="Proteomes" id="UP000034491">
    <property type="component" value="Unassembled WGS sequence"/>
</dbReference>
<dbReference type="Pfam" id="PF00583">
    <property type="entry name" value="Acetyltransf_1"/>
    <property type="match status" value="1"/>
</dbReference>
<dbReference type="CDD" id="cd04301">
    <property type="entry name" value="NAT_SF"/>
    <property type="match status" value="1"/>
</dbReference>
<organism evidence="2 3">
    <name type="scientific">Kiloniella litopenaei</name>
    <dbReference type="NCBI Taxonomy" id="1549748"/>
    <lineage>
        <taxon>Bacteria</taxon>
        <taxon>Pseudomonadati</taxon>
        <taxon>Pseudomonadota</taxon>
        <taxon>Alphaproteobacteria</taxon>
        <taxon>Rhodospirillales</taxon>
        <taxon>Kiloniellaceae</taxon>
        <taxon>Kiloniella</taxon>
    </lineage>
</organism>
<dbReference type="SUPFAM" id="SSF55729">
    <property type="entry name" value="Acyl-CoA N-acyltransferases (Nat)"/>
    <property type="match status" value="1"/>
</dbReference>
<keyword evidence="3" id="KW-1185">Reference proteome</keyword>
<comment type="caution">
    <text evidence="2">The sequence shown here is derived from an EMBL/GenBank/DDBJ whole genome shotgun (WGS) entry which is preliminary data.</text>
</comment>
<dbReference type="PROSITE" id="PS51186">
    <property type="entry name" value="GNAT"/>
    <property type="match status" value="1"/>
</dbReference>
<gene>
    <name evidence="2" type="ORF">WH95_04570</name>
</gene>
<evidence type="ECO:0000313" key="2">
    <source>
        <dbReference type="EMBL" id="KKJ77727.1"/>
    </source>
</evidence>
<dbReference type="STRING" id="1549748.WH95_04570"/>
<evidence type="ECO:0000259" key="1">
    <source>
        <dbReference type="PROSITE" id="PS51186"/>
    </source>
</evidence>
<feature type="domain" description="N-acetyltransferase" evidence="1">
    <location>
        <begin position="4"/>
        <end position="154"/>
    </location>
</feature>
<evidence type="ECO:0000313" key="3">
    <source>
        <dbReference type="Proteomes" id="UP000034491"/>
    </source>
</evidence>